<dbReference type="EMBL" id="JBDFQZ010000012">
    <property type="protein sequence ID" value="KAK9671609.1"/>
    <property type="molecule type" value="Genomic_DNA"/>
</dbReference>
<dbReference type="Proteomes" id="UP001443914">
    <property type="component" value="Unassembled WGS sequence"/>
</dbReference>
<comment type="caution">
    <text evidence="1">The sequence shown here is derived from an EMBL/GenBank/DDBJ whole genome shotgun (WGS) entry which is preliminary data.</text>
</comment>
<protein>
    <submittedName>
        <fullName evidence="1">Uncharacterized protein</fullName>
    </submittedName>
</protein>
<evidence type="ECO:0000313" key="1">
    <source>
        <dbReference type="EMBL" id="KAK9671609.1"/>
    </source>
</evidence>
<organism evidence="1 2">
    <name type="scientific">Saponaria officinalis</name>
    <name type="common">Common soapwort</name>
    <name type="synonym">Lychnis saponaria</name>
    <dbReference type="NCBI Taxonomy" id="3572"/>
    <lineage>
        <taxon>Eukaryota</taxon>
        <taxon>Viridiplantae</taxon>
        <taxon>Streptophyta</taxon>
        <taxon>Embryophyta</taxon>
        <taxon>Tracheophyta</taxon>
        <taxon>Spermatophyta</taxon>
        <taxon>Magnoliopsida</taxon>
        <taxon>eudicotyledons</taxon>
        <taxon>Gunneridae</taxon>
        <taxon>Pentapetalae</taxon>
        <taxon>Caryophyllales</taxon>
        <taxon>Caryophyllaceae</taxon>
        <taxon>Caryophylleae</taxon>
        <taxon>Saponaria</taxon>
    </lineage>
</organism>
<reference evidence="1" key="1">
    <citation type="submission" date="2024-03" db="EMBL/GenBank/DDBJ databases">
        <title>WGS assembly of Saponaria officinalis var. Norfolk2.</title>
        <authorList>
            <person name="Jenkins J."/>
            <person name="Shu S."/>
            <person name="Grimwood J."/>
            <person name="Barry K."/>
            <person name="Goodstein D."/>
            <person name="Schmutz J."/>
            <person name="Leebens-Mack J."/>
            <person name="Osbourn A."/>
        </authorList>
    </citation>
    <scope>NUCLEOTIDE SEQUENCE [LARGE SCALE GENOMIC DNA]</scope>
    <source>
        <strain evidence="1">JIC</strain>
    </source>
</reference>
<dbReference type="Pfam" id="PF00227">
    <property type="entry name" value="Proteasome"/>
    <property type="match status" value="1"/>
</dbReference>
<sequence>MIPNNFGSAANGIIVTTEKKLPLTLVDEASVQKIQLLTPNIEVVYSGMGPDSRVLVPKSRKQGEQYYNFYKGCNGPLEFLGRYQLWEKMYPMRKHFLRRVLKAKVQGKIVRLESLAMTENSGICEAQHVWKHRRTFFCGYYYQYMTSK</sequence>
<evidence type="ECO:0000313" key="2">
    <source>
        <dbReference type="Proteomes" id="UP001443914"/>
    </source>
</evidence>
<gene>
    <name evidence="1" type="ORF">RND81_12G042000</name>
</gene>
<keyword evidence="2" id="KW-1185">Reference proteome</keyword>
<proteinExistence type="predicted"/>
<dbReference type="SUPFAM" id="SSF56235">
    <property type="entry name" value="N-terminal nucleophile aminohydrolases (Ntn hydrolases)"/>
    <property type="match status" value="1"/>
</dbReference>
<accession>A0AAW1H4U8</accession>
<dbReference type="GO" id="GO:0051603">
    <property type="term" value="P:proteolysis involved in protein catabolic process"/>
    <property type="evidence" value="ECO:0007669"/>
    <property type="project" value="InterPro"/>
</dbReference>
<dbReference type="GO" id="GO:0005839">
    <property type="term" value="C:proteasome core complex"/>
    <property type="evidence" value="ECO:0007669"/>
    <property type="project" value="InterPro"/>
</dbReference>
<dbReference type="Gene3D" id="3.60.20.10">
    <property type="entry name" value="Glutamine Phosphoribosylpyrophosphate, subunit 1, domain 1"/>
    <property type="match status" value="1"/>
</dbReference>
<dbReference type="AlphaFoldDB" id="A0AAW1H4U8"/>
<dbReference type="InterPro" id="IPR029055">
    <property type="entry name" value="Ntn_hydrolases_N"/>
</dbReference>
<dbReference type="InterPro" id="IPR001353">
    <property type="entry name" value="Proteasome_sua/b"/>
</dbReference>
<name>A0AAW1H4U8_SAPOF</name>